<feature type="transmembrane region" description="Helical" evidence="14">
    <location>
        <begin position="168"/>
        <end position="190"/>
    </location>
</feature>
<keyword evidence="8 14" id="KW-0915">Sodium</keyword>
<evidence type="ECO:0000256" key="9">
    <source>
        <dbReference type="ARBA" id="ARBA00023065"/>
    </source>
</evidence>
<keyword evidence="4 14" id="KW-1003">Cell membrane</keyword>
<feature type="transmembrane region" description="Helical" evidence="14">
    <location>
        <begin position="237"/>
        <end position="257"/>
    </location>
</feature>
<keyword evidence="11 14" id="KW-0739">Sodium transport</keyword>
<dbReference type="GO" id="GO:0031402">
    <property type="term" value="F:sodium ion binding"/>
    <property type="evidence" value="ECO:0007669"/>
    <property type="project" value="UniProtKB-UniRule"/>
</dbReference>
<dbReference type="EMBL" id="ABCS01000078">
    <property type="protein sequence ID" value="EDM75864.1"/>
    <property type="molecule type" value="Genomic_DNA"/>
</dbReference>
<comment type="subcellular location">
    <subcellularLocation>
        <location evidence="1 14">Cell membrane</location>
        <topology evidence="1 14">Multi-pass membrane protein</topology>
    </subcellularLocation>
</comment>
<feature type="transmembrane region" description="Helical" evidence="14">
    <location>
        <begin position="75"/>
        <end position="94"/>
    </location>
</feature>
<evidence type="ECO:0000256" key="10">
    <source>
        <dbReference type="ARBA" id="ARBA00023136"/>
    </source>
</evidence>
<evidence type="ECO:0000256" key="1">
    <source>
        <dbReference type="ARBA" id="ARBA00004651"/>
    </source>
</evidence>
<evidence type="ECO:0000256" key="13">
    <source>
        <dbReference type="RuleBase" id="RU362091"/>
    </source>
</evidence>
<protein>
    <recommendedName>
        <fullName evidence="14">Sodium/proline symporter</fullName>
    </recommendedName>
    <alternativeName>
        <fullName evidence="14">Proline permease</fullName>
    </alternativeName>
</protein>
<keyword evidence="6 14" id="KW-0769">Symport</keyword>
<feature type="transmembrane region" description="Helical" evidence="14">
    <location>
        <begin position="402"/>
        <end position="425"/>
    </location>
</feature>
<evidence type="ECO:0000256" key="3">
    <source>
        <dbReference type="ARBA" id="ARBA00022448"/>
    </source>
</evidence>
<dbReference type="GO" id="GO:0005886">
    <property type="term" value="C:plasma membrane"/>
    <property type="evidence" value="ECO:0007669"/>
    <property type="project" value="UniProtKB-SubCell"/>
</dbReference>
<feature type="transmembrane region" description="Helical" evidence="14">
    <location>
        <begin position="129"/>
        <end position="148"/>
    </location>
</feature>
<feature type="transmembrane region" description="Helical" evidence="14">
    <location>
        <begin position="197"/>
        <end position="217"/>
    </location>
</feature>
<accession>A6GDZ8</accession>
<dbReference type="STRING" id="391625.PPSIR1_08117"/>
<evidence type="ECO:0000256" key="8">
    <source>
        <dbReference type="ARBA" id="ARBA00023053"/>
    </source>
</evidence>
<evidence type="ECO:0000256" key="4">
    <source>
        <dbReference type="ARBA" id="ARBA00022475"/>
    </source>
</evidence>
<feature type="transmembrane region" description="Helical" evidence="14">
    <location>
        <begin position="6"/>
        <end position="25"/>
    </location>
</feature>
<comment type="similarity">
    <text evidence="2 13">Belongs to the sodium:solute symporter (SSF) (TC 2.A.21) family.</text>
</comment>
<keyword evidence="7 14" id="KW-1133">Transmembrane helix</keyword>
<reference evidence="15 16" key="1">
    <citation type="submission" date="2007-06" db="EMBL/GenBank/DDBJ databases">
        <authorList>
            <person name="Shimkets L."/>
            <person name="Ferriera S."/>
            <person name="Johnson J."/>
            <person name="Kravitz S."/>
            <person name="Beeson K."/>
            <person name="Sutton G."/>
            <person name="Rogers Y.-H."/>
            <person name="Friedman R."/>
            <person name="Frazier M."/>
            <person name="Venter J.C."/>
        </authorList>
    </citation>
    <scope>NUCLEOTIDE SEQUENCE [LARGE SCALE GENOMIC DNA]</scope>
    <source>
        <strain evidence="15 16">SIR-1</strain>
    </source>
</reference>
<dbReference type="AlphaFoldDB" id="A6GDZ8"/>
<dbReference type="GO" id="GO:0005298">
    <property type="term" value="F:proline:sodium symporter activity"/>
    <property type="evidence" value="ECO:0007669"/>
    <property type="project" value="UniProtKB-UniRule"/>
</dbReference>
<keyword evidence="14" id="KW-0029">Amino-acid transport</keyword>
<keyword evidence="10 14" id="KW-0472">Membrane</keyword>
<gene>
    <name evidence="15" type="ORF">PPSIR1_08117</name>
</gene>
<keyword evidence="3 14" id="KW-0813">Transport</keyword>
<keyword evidence="5 14" id="KW-0812">Transmembrane</keyword>
<feature type="transmembrane region" description="Helical" evidence="14">
    <location>
        <begin position="457"/>
        <end position="475"/>
    </location>
</feature>
<feature type="transmembrane region" description="Helical" evidence="14">
    <location>
        <begin position="278"/>
        <end position="301"/>
    </location>
</feature>
<dbReference type="CDD" id="cd11475">
    <property type="entry name" value="SLC5sbd_PutP"/>
    <property type="match status" value="1"/>
</dbReference>
<evidence type="ECO:0000313" key="15">
    <source>
        <dbReference type="EMBL" id="EDM75864.1"/>
    </source>
</evidence>
<dbReference type="InterPro" id="IPR011851">
    <property type="entry name" value="Na/Pro_symporter"/>
</dbReference>
<evidence type="ECO:0000256" key="6">
    <source>
        <dbReference type="ARBA" id="ARBA00022847"/>
    </source>
</evidence>
<dbReference type="NCBIfam" id="TIGR00813">
    <property type="entry name" value="sss"/>
    <property type="match status" value="1"/>
</dbReference>
<dbReference type="Proteomes" id="UP000005801">
    <property type="component" value="Unassembled WGS sequence"/>
</dbReference>
<dbReference type="Gene3D" id="1.20.1730.10">
    <property type="entry name" value="Sodium/glucose cotransporter"/>
    <property type="match status" value="1"/>
</dbReference>
<keyword evidence="9 14" id="KW-0406">Ion transport</keyword>
<feature type="transmembrane region" description="Helical" evidence="14">
    <location>
        <begin position="321"/>
        <end position="339"/>
    </location>
</feature>
<evidence type="ECO:0000256" key="2">
    <source>
        <dbReference type="ARBA" id="ARBA00006434"/>
    </source>
</evidence>
<dbReference type="PANTHER" id="PTHR48086">
    <property type="entry name" value="SODIUM/PROLINE SYMPORTER-RELATED"/>
    <property type="match status" value="1"/>
</dbReference>
<evidence type="ECO:0000256" key="14">
    <source>
        <dbReference type="RuleBase" id="RU366012"/>
    </source>
</evidence>
<dbReference type="RefSeq" id="WP_006974938.1">
    <property type="nucleotide sequence ID" value="NZ_ABCS01000078.1"/>
</dbReference>
<dbReference type="InterPro" id="IPR001734">
    <property type="entry name" value="Na/solute_symporter"/>
</dbReference>
<proteinExistence type="inferred from homology"/>
<evidence type="ECO:0000256" key="12">
    <source>
        <dbReference type="ARBA" id="ARBA00033708"/>
    </source>
</evidence>
<dbReference type="PANTHER" id="PTHR48086:SF3">
    <property type="entry name" value="SODIUM_PROLINE SYMPORTER"/>
    <property type="match status" value="1"/>
</dbReference>
<comment type="caution">
    <text evidence="15">The sequence shown here is derived from an EMBL/GenBank/DDBJ whole genome shotgun (WGS) entry which is preliminary data.</text>
</comment>
<feature type="transmembrane region" description="Helical" evidence="14">
    <location>
        <begin position="380"/>
        <end position="396"/>
    </location>
</feature>
<name>A6GDZ8_9BACT</name>
<keyword evidence="16" id="KW-1185">Reference proteome</keyword>
<dbReference type="PROSITE" id="PS50283">
    <property type="entry name" value="NA_SOLUT_SYMP_3"/>
    <property type="match status" value="1"/>
</dbReference>
<dbReference type="GO" id="GO:0015824">
    <property type="term" value="P:proline transport"/>
    <property type="evidence" value="ECO:0007669"/>
    <property type="project" value="UniProtKB-UniRule"/>
</dbReference>
<dbReference type="eggNOG" id="COG0591">
    <property type="taxonomic scope" value="Bacteria"/>
</dbReference>
<evidence type="ECO:0000256" key="11">
    <source>
        <dbReference type="ARBA" id="ARBA00023201"/>
    </source>
</evidence>
<evidence type="ECO:0000256" key="7">
    <source>
        <dbReference type="ARBA" id="ARBA00022989"/>
    </source>
</evidence>
<comment type="function">
    <text evidence="14">Catalyzes the sodium-dependent uptake of extracellular L-proline.</text>
</comment>
<evidence type="ECO:0000313" key="16">
    <source>
        <dbReference type="Proteomes" id="UP000005801"/>
    </source>
</evidence>
<comment type="catalytic activity">
    <reaction evidence="12">
        <text>L-proline(in) + Na(+)(in) = L-proline(out) + Na(+)(out)</text>
        <dbReference type="Rhea" id="RHEA:28967"/>
        <dbReference type="ChEBI" id="CHEBI:29101"/>
        <dbReference type="ChEBI" id="CHEBI:60039"/>
    </reaction>
</comment>
<organism evidence="15 16">
    <name type="scientific">Plesiocystis pacifica SIR-1</name>
    <dbReference type="NCBI Taxonomy" id="391625"/>
    <lineage>
        <taxon>Bacteria</taxon>
        <taxon>Pseudomonadati</taxon>
        <taxon>Myxococcota</taxon>
        <taxon>Polyangia</taxon>
        <taxon>Nannocystales</taxon>
        <taxon>Nannocystaceae</taxon>
        <taxon>Plesiocystis</taxon>
    </lineage>
</organism>
<dbReference type="InterPro" id="IPR050277">
    <property type="entry name" value="Sodium:Solute_Symporter"/>
</dbReference>
<feature type="transmembrane region" description="Helical" evidence="14">
    <location>
        <begin position="432"/>
        <end position="451"/>
    </location>
</feature>
<dbReference type="Pfam" id="PF00474">
    <property type="entry name" value="SSF"/>
    <property type="match status" value="1"/>
</dbReference>
<dbReference type="InterPro" id="IPR038377">
    <property type="entry name" value="Na/Glc_symporter_sf"/>
</dbReference>
<dbReference type="OrthoDB" id="9789704at2"/>
<sequence length="483" mass="50217">MDRSAAIFWTLIVYKLVMIAIGIAAERMAKDDSDYFVGGRNLGPGVAALSASASSSSVWTLIGVTGYAYAHGLAALWLFPACVGGFALNWFWLAPALRRAAHEQRAVTVTDLLAGPRPRGGQGQGSRRAVVVVASLIVLVCLVTYVAAQFQGAGKAFAETFELEFSTALLLGAAIVVFYTLLGGFWAVSLTDTLQGLMMAFAALLLPIVALIAVGPGDLWAELSGVEGGVGAALTKGASGAAAIGFVLGLLGIGLGYPGQPHVVNRLMALRDADAVRTGRRIAMAWAVVLYAGMLVLGWSARLLLPELASHEDAFVASTEQLLHPVLAGIMIAALLSAIMSTADSQLLVAAATVSHDLIGGGQSDAGADQKTSSLMRSRLTVLALAAGAVVVALFVDETIFSSVLFAWTAMGSAFGPVLLVTVLYRRPSTGGVLAAMLVGFSLAVIAHWIPSAKGGVLERIVPFVAALTLSWWSARRTEIIAR</sequence>
<evidence type="ECO:0000256" key="5">
    <source>
        <dbReference type="ARBA" id="ARBA00022692"/>
    </source>
</evidence>